<organism evidence="8">
    <name type="scientific">marine metagenome</name>
    <dbReference type="NCBI Taxonomy" id="408172"/>
    <lineage>
        <taxon>unclassified sequences</taxon>
        <taxon>metagenomes</taxon>
        <taxon>ecological metagenomes</taxon>
    </lineage>
</organism>
<name>A0A381WEW5_9ZZZZ</name>
<dbReference type="AlphaFoldDB" id="A0A381WEW5"/>
<keyword evidence="6 7" id="KW-0472">Membrane</keyword>
<feature type="transmembrane region" description="Helical" evidence="7">
    <location>
        <begin position="281"/>
        <end position="298"/>
    </location>
</feature>
<feature type="transmembrane region" description="Helical" evidence="7">
    <location>
        <begin position="68"/>
        <end position="85"/>
    </location>
</feature>
<evidence type="ECO:0000256" key="2">
    <source>
        <dbReference type="ARBA" id="ARBA00022475"/>
    </source>
</evidence>
<comment type="subcellular location">
    <subcellularLocation>
        <location evidence="1">Cell membrane</location>
        <topology evidence="1">Multi-pass membrane protein</topology>
    </subcellularLocation>
</comment>
<feature type="transmembrane region" description="Helical" evidence="7">
    <location>
        <begin position="226"/>
        <end position="246"/>
    </location>
</feature>
<dbReference type="Pfam" id="PF09594">
    <property type="entry name" value="GT87"/>
    <property type="match status" value="1"/>
</dbReference>
<evidence type="ECO:0000313" key="8">
    <source>
        <dbReference type="EMBL" id="SVA50598.1"/>
    </source>
</evidence>
<feature type="transmembrane region" description="Helical" evidence="7">
    <location>
        <begin position="310"/>
        <end position="332"/>
    </location>
</feature>
<proteinExistence type="predicted"/>
<feature type="transmembrane region" description="Helical" evidence="7">
    <location>
        <begin position="145"/>
        <end position="170"/>
    </location>
</feature>
<keyword evidence="5 7" id="KW-1133">Transmembrane helix</keyword>
<reference evidence="8" key="1">
    <citation type="submission" date="2018-05" db="EMBL/GenBank/DDBJ databases">
        <authorList>
            <person name="Lanie J.A."/>
            <person name="Ng W.-L."/>
            <person name="Kazmierczak K.M."/>
            <person name="Andrzejewski T.M."/>
            <person name="Davidsen T.M."/>
            <person name="Wayne K.J."/>
            <person name="Tettelin H."/>
            <person name="Glass J.I."/>
            <person name="Rusch D."/>
            <person name="Podicherti R."/>
            <person name="Tsui H.-C.T."/>
            <person name="Winkler M.E."/>
        </authorList>
    </citation>
    <scope>NUCLEOTIDE SEQUENCE</scope>
</reference>
<sequence>QYFADAERDGARTYLYGPTQFLTLYPMVFLDSYAEIARVILVVYAGLILLACWVISKSFDFVSGGDAVSRRLLIYGSTLLFYPLLQALIQREFEVVILLALSLIYWSAINDKRFALGSLIAYITWFKFLPAVMFPYLIARRWWKAATAFIVMCLAIVGLSELLFGISLFFNRWYFEATATNQLTELASSVAFCRAWAPADSAGTFASIRWGLCGLQAQGFWIPLPFSYFVLGGLTAFFGGLGFWGFEQSSQVSLESERWRRVWETSLVIIIYSTFFRSHYYYLSALIIPLVALLVRATSGATIQKPRLALAVLAYALLGAFGLPISVISAVFEVDFWRFYLDHQLYLFGEILLLALVLREYVELSFQVTPSEDKSVPATAGAH</sequence>
<evidence type="ECO:0000256" key="7">
    <source>
        <dbReference type="SAM" id="Phobius"/>
    </source>
</evidence>
<feature type="non-terminal residue" evidence="8">
    <location>
        <position position="1"/>
    </location>
</feature>
<keyword evidence="2" id="KW-1003">Cell membrane</keyword>
<dbReference type="InterPro" id="IPR018584">
    <property type="entry name" value="GT87"/>
</dbReference>
<evidence type="ECO:0008006" key="9">
    <source>
        <dbReference type="Google" id="ProtNLM"/>
    </source>
</evidence>
<dbReference type="GO" id="GO:0005886">
    <property type="term" value="C:plasma membrane"/>
    <property type="evidence" value="ECO:0007669"/>
    <property type="project" value="UniProtKB-SubCell"/>
</dbReference>
<evidence type="ECO:0000256" key="4">
    <source>
        <dbReference type="ARBA" id="ARBA00022692"/>
    </source>
</evidence>
<keyword evidence="4 7" id="KW-0812">Transmembrane</keyword>
<evidence type="ECO:0000256" key="5">
    <source>
        <dbReference type="ARBA" id="ARBA00022989"/>
    </source>
</evidence>
<evidence type="ECO:0000256" key="1">
    <source>
        <dbReference type="ARBA" id="ARBA00004651"/>
    </source>
</evidence>
<dbReference type="GO" id="GO:0016758">
    <property type="term" value="F:hexosyltransferase activity"/>
    <property type="evidence" value="ECO:0007669"/>
    <property type="project" value="InterPro"/>
</dbReference>
<protein>
    <recommendedName>
        <fullName evidence="9">DUF2029 domain-containing protein</fullName>
    </recommendedName>
</protein>
<gene>
    <name evidence="8" type="ORF">METZ01_LOCUS103452</name>
</gene>
<accession>A0A381WEW5</accession>
<dbReference type="EMBL" id="UINC01011466">
    <property type="protein sequence ID" value="SVA50598.1"/>
    <property type="molecule type" value="Genomic_DNA"/>
</dbReference>
<evidence type="ECO:0000256" key="3">
    <source>
        <dbReference type="ARBA" id="ARBA00022679"/>
    </source>
</evidence>
<feature type="transmembrane region" description="Helical" evidence="7">
    <location>
        <begin position="92"/>
        <end position="109"/>
    </location>
</feature>
<evidence type="ECO:0000256" key="6">
    <source>
        <dbReference type="ARBA" id="ARBA00023136"/>
    </source>
</evidence>
<feature type="transmembrane region" description="Helical" evidence="7">
    <location>
        <begin position="115"/>
        <end position="138"/>
    </location>
</feature>
<keyword evidence="3" id="KW-0808">Transferase</keyword>
<feature type="transmembrane region" description="Helical" evidence="7">
    <location>
        <begin position="36"/>
        <end position="56"/>
    </location>
</feature>